<protein>
    <submittedName>
        <fullName evidence="5">Unannotated protein</fullName>
    </submittedName>
</protein>
<dbReference type="InterPro" id="IPR002616">
    <property type="entry name" value="tRNA_ribo_trans-like"/>
</dbReference>
<evidence type="ECO:0000313" key="5">
    <source>
        <dbReference type="EMBL" id="CAB5147188.1"/>
    </source>
</evidence>
<name>A0A6J7W2X0_9ZZZZ</name>
<dbReference type="InterPro" id="IPR050076">
    <property type="entry name" value="ArchSynthase1/Queuine_TRR"/>
</dbReference>
<dbReference type="GO" id="GO:0008479">
    <property type="term" value="F:tRNA-guanosine(34) queuine transglycosylase activity"/>
    <property type="evidence" value="ECO:0007669"/>
    <property type="project" value="InterPro"/>
</dbReference>
<dbReference type="PANTHER" id="PTHR46499">
    <property type="entry name" value="QUEUINE TRNA-RIBOSYLTRANSFERASE"/>
    <property type="match status" value="1"/>
</dbReference>
<dbReference type="Pfam" id="PF01702">
    <property type="entry name" value="TGT"/>
    <property type="match status" value="1"/>
</dbReference>
<dbReference type="NCBIfam" id="TIGR00430">
    <property type="entry name" value="Q_tRNA_tgt"/>
    <property type="match status" value="1"/>
</dbReference>
<dbReference type="AlphaFoldDB" id="A0A6J7W2X0"/>
<keyword evidence="3" id="KW-0819">tRNA processing</keyword>
<dbReference type="GO" id="GO:0002099">
    <property type="term" value="P:tRNA wobble guanine modification"/>
    <property type="evidence" value="ECO:0007669"/>
    <property type="project" value="TreeGrafter"/>
</dbReference>
<dbReference type="EMBL" id="CAFBSA010000056">
    <property type="protein sequence ID" value="CAB5147188.1"/>
    <property type="molecule type" value="Genomic_DNA"/>
</dbReference>
<proteinExistence type="predicted"/>
<dbReference type="Gene3D" id="3.20.20.105">
    <property type="entry name" value="Queuine tRNA-ribosyltransferase-like"/>
    <property type="match status" value="1"/>
</dbReference>
<keyword evidence="2" id="KW-0808">Transferase</keyword>
<dbReference type="NCBIfam" id="TIGR00449">
    <property type="entry name" value="tgt_general"/>
    <property type="match status" value="1"/>
</dbReference>
<evidence type="ECO:0000259" key="4">
    <source>
        <dbReference type="Pfam" id="PF01702"/>
    </source>
</evidence>
<feature type="domain" description="tRNA-guanine(15) transglycosylase-like" evidence="4">
    <location>
        <begin position="1"/>
        <end position="362"/>
    </location>
</feature>
<sequence length="364" mass="40833">MKSVLPESIKGFGAQAVLANAYHLYLQPGSDVIDEAGGVGKFMNWDGPTFTDSGGFQVLSLGVGFKKVIAMDEKTFQADDVIADHKERLAHVDDDGVTFKSHLDGAMHRFTPEVSMQVQHQIGADIMFAFDECTTLHNTRKYQEKALERTRLWAKRCLTEHDRLTKARSGKPYQALFGVLQGAQYEDLRRKAAQDLGCMSEDGVSFDGFGVGGALDKEVLGDILRWVNEELPEDKPRHFLGIGEPDDLFVGVENGADTFDCVAPSRQARTSSVFTKDGRLNVSNAPHKREFKPIEDDCTCYTCRNYTRAYLCHLFRSKEMVASTLATIHNQHFIVGLVAKMRQTIIDGNFFEFKKDFMGRYYGK</sequence>
<dbReference type="SUPFAM" id="SSF51713">
    <property type="entry name" value="tRNA-guanine transglycosylase"/>
    <property type="match status" value="1"/>
</dbReference>
<accession>A0A6J7W2X0</accession>
<keyword evidence="1" id="KW-0328">Glycosyltransferase</keyword>
<dbReference type="InterPro" id="IPR036511">
    <property type="entry name" value="TGT-like_sf"/>
</dbReference>
<evidence type="ECO:0000256" key="1">
    <source>
        <dbReference type="ARBA" id="ARBA00022676"/>
    </source>
</evidence>
<organism evidence="5">
    <name type="scientific">freshwater metagenome</name>
    <dbReference type="NCBI Taxonomy" id="449393"/>
    <lineage>
        <taxon>unclassified sequences</taxon>
        <taxon>metagenomes</taxon>
        <taxon>ecological metagenomes</taxon>
    </lineage>
</organism>
<evidence type="ECO:0000256" key="3">
    <source>
        <dbReference type="ARBA" id="ARBA00022694"/>
    </source>
</evidence>
<gene>
    <name evidence="5" type="ORF">UFOPK4442_00415</name>
</gene>
<evidence type="ECO:0000256" key="2">
    <source>
        <dbReference type="ARBA" id="ARBA00022679"/>
    </source>
</evidence>
<reference evidence="5" key="1">
    <citation type="submission" date="2020-05" db="EMBL/GenBank/DDBJ databases">
        <authorList>
            <person name="Chiriac C."/>
            <person name="Salcher M."/>
            <person name="Ghai R."/>
            <person name="Kavagutti S V."/>
        </authorList>
    </citation>
    <scope>NUCLEOTIDE SEQUENCE</scope>
</reference>
<dbReference type="GO" id="GO:0005737">
    <property type="term" value="C:cytoplasm"/>
    <property type="evidence" value="ECO:0007669"/>
    <property type="project" value="TreeGrafter"/>
</dbReference>
<dbReference type="InterPro" id="IPR004803">
    <property type="entry name" value="TGT"/>
</dbReference>
<dbReference type="PANTHER" id="PTHR46499:SF1">
    <property type="entry name" value="QUEUINE TRNA-RIBOSYLTRANSFERASE"/>
    <property type="match status" value="1"/>
</dbReference>